<dbReference type="Proteomes" id="UP000009168">
    <property type="component" value="Unassembled WGS sequence"/>
</dbReference>
<evidence type="ECO:0000259" key="11">
    <source>
        <dbReference type="Pfam" id="PF00749"/>
    </source>
</evidence>
<dbReference type="NCBIfam" id="TIGR00464">
    <property type="entry name" value="gltX_bact"/>
    <property type="match status" value="1"/>
</dbReference>
<dbReference type="EC" id="6.1.1.17" evidence="3"/>
<evidence type="ECO:0000256" key="6">
    <source>
        <dbReference type="ARBA" id="ARBA00022840"/>
    </source>
</evidence>
<accession>I7M034</accession>
<dbReference type="InParanoid" id="I7M034"/>
<dbReference type="InterPro" id="IPR000924">
    <property type="entry name" value="Glu/Gln-tRNA-synth"/>
</dbReference>
<dbReference type="OMA" id="HEWITST"/>
<dbReference type="PANTHER" id="PTHR43311:SF2">
    <property type="entry name" value="GLUTAMATE--TRNA LIGASE, MITOCHONDRIAL-RELATED"/>
    <property type="match status" value="1"/>
</dbReference>
<evidence type="ECO:0000256" key="2">
    <source>
        <dbReference type="ARBA" id="ARBA00007894"/>
    </source>
</evidence>
<dbReference type="eggNOG" id="KOG1149">
    <property type="taxonomic scope" value="Eukaryota"/>
</dbReference>
<dbReference type="FunCoup" id="I7M034">
    <property type="interactions" value="280"/>
</dbReference>
<comment type="subcellular location">
    <subcellularLocation>
        <location evidence="1">Mitochondrion</location>
    </subcellularLocation>
</comment>
<keyword evidence="8 10" id="KW-0030">Aminoacyl-tRNA synthetase</keyword>
<dbReference type="InterPro" id="IPR033910">
    <property type="entry name" value="GluRS_core"/>
</dbReference>
<feature type="domain" description="Glutamyl/glutaminyl-tRNA synthetase class Ib catalytic" evidence="11">
    <location>
        <begin position="17"/>
        <end position="355"/>
    </location>
</feature>
<dbReference type="CDD" id="cd00808">
    <property type="entry name" value="GluRS_core"/>
    <property type="match status" value="1"/>
</dbReference>
<evidence type="ECO:0000313" key="14">
    <source>
        <dbReference type="Proteomes" id="UP000009168"/>
    </source>
</evidence>
<keyword evidence="14" id="KW-1185">Reference proteome</keyword>
<dbReference type="OrthoDB" id="428822at2759"/>
<feature type="domain" description="Aminoacyl-tRNA synthetase class I anticodon-binding" evidence="12">
    <location>
        <begin position="383"/>
        <end position="533"/>
    </location>
</feature>
<dbReference type="Gene3D" id="1.10.10.350">
    <property type="match status" value="1"/>
</dbReference>
<organism evidence="13 14">
    <name type="scientific">Tetrahymena thermophila (strain SB210)</name>
    <dbReference type="NCBI Taxonomy" id="312017"/>
    <lineage>
        <taxon>Eukaryota</taxon>
        <taxon>Sar</taxon>
        <taxon>Alveolata</taxon>
        <taxon>Ciliophora</taxon>
        <taxon>Intramacronucleata</taxon>
        <taxon>Oligohymenophorea</taxon>
        <taxon>Hymenostomatida</taxon>
        <taxon>Tetrahymenina</taxon>
        <taxon>Tetrahymenidae</taxon>
        <taxon>Tetrahymena</taxon>
    </lineage>
</organism>
<reference evidence="14" key="1">
    <citation type="journal article" date="2006" name="PLoS Biol.">
        <title>Macronuclear genome sequence of the ciliate Tetrahymena thermophila, a model eukaryote.</title>
        <authorList>
            <person name="Eisen J.A."/>
            <person name="Coyne R.S."/>
            <person name="Wu M."/>
            <person name="Wu D."/>
            <person name="Thiagarajan M."/>
            <person name="Wortman J.R."/>
            <person name="Badger J.H."/>
            <person name="Ren Q."/>
            <person name="Amedeo P."/>
            <person name="Jones K.M."/>
            <person name="Tallon L.J."/>
            <person name="Delcher A.L."/>
            <person name="Salzberg S.L."/>
            <person name="Silva J.C."/>
            <person name="Haas B.J."/>
            <person name="Majoros W.H."/>
            <person name="Farzad M."/>
            <person name="Carlton J.M."/>
            <person name="Smith R.K. Jr."/>
            <person name="Garg J."/>
            <person name="Pearlman R.E."/>
            <person name="Karrer K.M."/>
            <person name="Sun L."/>
            <person name="Manning G."/>
            <person name="Elde N.C."/>
            <person name="Turkewitz A.P."/>
            <person name="Asai D.J."/>
            <person name="Wilkes D.E."/>
            <person name="Wang Y."/>
            <person name="Cai H."/>
            <person name="Collins K."/>
            <person name="Stewart B.A."/>
            <person name="Lee S.R."/>
            <person name="Wilamowska K."/>
            <person name="Weinberg Z."/>
            <person name="Ruzzo W.L."/>
            <person name="Wloga D."/>
            <person name="Gaertig J."/>
            <person name="Frankel J."/>
            <person name="Tsao C.-C."/>
            <person name="Gorovsky M.A."/>
            <person name="Keeling P.J."/>
            <person name="Waller R.F."/>
            <person name="Patron N.J."/>
            <person name="Cherry J.M."/>
            <person name="Stover N.A."/>
            <person name="Krieger C.J."/>
            <person name="del Toro C."/>
            <person name="Ryder H.F."/>
            <person name="Williamson S.C."/>
            <person name="Barbeau R.A."/>
            <person name="Hamilton E.P."/>
            <person name="Orias E."/>
        </authorList>
    </citation>
    <scope>NUCLEOTIDE SEQUENCE [LARGE SCALE GENOMIC DNA]</scope>
    <source>
        <strain evidence="14">SB210</strain>
    </source>
</reference>
<dbReference type="PRINTS" id="PR00987">
    <property type="entry name" value="TRNASYNTHGLU"/>
</dbReference>
<dbReference type="GO" id="GO:0005739">
    <property type="term" value="C:mitochondrion"/>
    <property type="evidence" value="ECO:0007669"/>
    <property type="project" value="UniProtKB-SubCell"/>
</dbReference>
<dbReference type="GO" id="GO:0004818">
    <property type="term" value="F:glutamate-tRNA ligase activity"/>
    <property type="evidence" value="ECO:0007669"/>
    <property type="project" value="UniProtKB-EC"/>
</dbReference>
<dbReference type="InterPro" id="IPR020751">
    <property type="entry name" value="aa-tRNA-synth_I_codon-bd_sub2"/>
</dbReference>
<keyword evidence="5 10" id="KW-0547">Nucleotide-binding</keyword>
<dbReference type="GeneID" id="7832264"/>
<dbReference type="Pfam" id="PF19269">
    <property type="entry name" value="Anticodon_2"/>
    <property type="match status" value="1"/>
</dbReference>
<dbReference type="EMBL" id="GG662622">
    <property type="protein sequence ID" value="EAR85405.1"/>
    <property type="molecule type" value="Genomic_DNA"/>
</dbReference>
<keyword evidence="6 10" id="KW-0067">ATP-binding</keyword>
<dbReference type="PROSITE" id="PS00178">
    <property type="entry name" value="AA_TRNA_LIGASE_I"/>
    <property type="match status" value="1"/>
</dbReference>
<dbReference type="KEGG" id="tet:TTHERM_00471840"/>
<dbReference type="InterPro" id="IPR008925">
    <property type="entry name" value="aa_tRNA-synth_I_cd-bd_sf"/>
</dbReference>
<dbReference type="InterPro" id="IPR004527">
    <property type="entry name" value="Glu-tRNA-ligase_bac/mito"/>
</dbReference>
<dbReference type="InterPro" id="IPR049940">
    <property type="entry name" value="GluQ/Sye"/>
</dbReference>
<dbReference type="InterPro" id="IPR014729">
    <property type="entry name" value="Rossmann-like_a/b/a_fold"/>
</dbReference>
<keyword evidence="4 10" id="KW-0436">Ligase</keyword>
<dbReference type="Pfam" id="PF00749">
    <property type="entry name" value="tRNA-synt_1c"/>
    <property type="match status" value="1"/>
</dbReference>
<dbReference type="GO" id="GO:0005524">
    <property type="term" value="F:ATP binding"/>
    <property type="evidence" value="ECO:0007669"/>
    <property type="project" value="UniProtKB-KW"/>
</dbReference>
<dbReference type="GO" id="GO:0006424">
    <property type="term" value="P:glutamyl-tRNA aminoacylation"/>
    <property type="evidence" value="ECO:0007669"/>
    <property type="project" value="InterPro"/>
</dbReference>
<dbReference type="GO" id="GO:0000049">
    <property type="term" value="F:tRNA binding"/>
    <property type="evidence" value="ECO:0007669"/>
    <property type="project" value="InterPro"/>
</dbReference>
<evidence type="ECO:0000259" key="12">
    <source>
        <dbReference type="Pfam" id="PF19269"/>
    </source>
</evidence>
<dbReference type="SUPFAM" id="SSF48163">
    <property type="entry name" value="An anticodon-binding domain of class I aminoacyl-tRNA synthetases"/>
    <property type="match status" value="1"/>
</dbReference>
<name>I7M034_TETTS</name>
<dbReference type="STRING" id="312017.I7M034"/>
<evidence type="ECO:0000256" key="10">
    <source>
        <dbReference type="RuleBase" id="RU363037"/>
    </source>
</evidence>
<dbReference type="SUPFAM" id="SSF52374">
    <property type="entry name" value="Nucleotidylyl transferase"/>
    <property type="match status" value="1"/>
</dbReference>
<evidence type="ECO:0000256" key="1">
    <source>
        <dbReference type="ARBA" id="ARBA00004173"/>
    </source>
</evidence>
<dbReference type="InterPro" id="IPR020058">
    <property type="entry name" value="Glu/Gln-tRNA-synth_Ib_cat-dom"/>
</dbReference>
<dbReference type="AlphaFoldDB" id="I7M034"/>
<evidence type="ECO:0000313" key="13">
    <source>
        <dbReference type="EMBL" id="EAR85405.1"/>
    </source>
</evidence>
<evidence type="ECO:0000256" key="5">
    <source>
        <dbReference type="ARBA" id="ARBA00022741"/>
    </source>
</evidence>
<evidence type="ECO:0000256" key="3">
    <source>
        <dbReference type="ARBA" id="ARBA00012835"/>
    </source>
</evidence>
<dbReference type="InterPro" id="IPR001412">
    <property type="entry name" value="aa-tRNA-synth_I_CS"/>
</dbReference>
<evidence type="ECO:0000256" key="4">
    <source>
        <dbReference type="ARBA" id="ARBA00022598"/>
    </source>
</evidence>
<sequence length="551" mass="64351">MLALKILRTFSVQQKQKVRVRFAPSPTGSLHLGGLRTALFNYLFAKKNKGQFILRIEDTDQKRYVPGSVENIIKNLQYFQLEWDEGPGAHGKNNLNDYENQGPFGPYFQSQRLQLYQKYIKELIQNGDAYYCFCDSNRLEKLKNDQIEKKLPQKYDGHCRHLTDEQIRIKLLKGEKYTIRLKVPEGETTFNDIIHGKITINNSQVDDQILIKSDGFPTYHLANVIDDYQMKISHVIRGHEWITSTPKHLILYDALNIKPPKFAHIPLLVKKGGAKLSKRDQSSSVDFFRENEYLPEAVNNFVALLGWYPKFLEDSQTLNEKFSPKEEVLDMSEMAALFSLERVNPSNSQVDEKKLIFLNGQHLQIKFRDVRIEKELQNEFMDKMVQYIQIDNLKQKIQSFNTEDQLLMIETIRDRIQLYSEISQFKYLFEQPDYKNDNSQKSIQKVVKSLKNANKVIKDFKEIFASLHNQNKFEMTSLSKAMSQYLFDNNPQIKNEDVYHFLRLAMSGSHQGPSTATICHLLGYQNALERLNYFEENVLSNITEVEVEKQV</sequence>
<dbReference type="RefSeq" id="XP_001033068.1">
    <property type="nucleotide sequence ID" value="XM_001033068.1"/>
</dbReference>
<dbReference type="HAMAP" id="MF_00022">
    <property type="entry name" value="Glu_tRNA_synth_type1"/>
    <property type="match status" value="1"/>
</dbReference>
<dbReference type="InterPro" id="IPR045462">
    <property type="entry name" value="aa-tRNA-synth_I_cd-bd"/>
</dbReference>
<evidence type="ECO:0000256" key="9">
    <source>
        <dbReference type="ARBA" id="ARBA00030865"/>
    </source>
</evidence>
<proteinExistence type="inferred from homology"/>
<keyword evidence="7 10" id="KW-0648">Protein biosynthesis</keyword>
<dbReference type="FunFam" id="3.40.50.620:FF:000045">
    <property type="entry name" value="Glutamate--tRNA ligase, mitochondrial"/>
    <property type="match status" value="1"/>
</dbReference>
<dbReference type="Gene3D" id="3.40.50.620">
    <property type="entry name" value="HUPs"/>
    <property type="match status" value="1"/>
</dbReference>
<evidence type="ECO:0000256" key="7">
    <source>
        <dbReference type="ARBA" id="ARBA00022917"/>
    </source>
</evidence>
<comment type="similarity">
    <text evidence="2">Belongs to the class-I aminoacyl-tRNA synthetase family. Glutamate--tRNA ligase type 1 subfamily.</text>
</comment>
<evidence type="ECO:0000256" key="8">
    <source>
        <dbReference type="ARBA" id="ARBA00023146"/>
    </source>
</evidence>
<dbReference type="GO" id="GO:0008270">
    <property type="term" value="F:zinc ion binding"/>
    <property type="evidence" value="ECO:0007669"/>
    <property type="project" value="InterPro"/>
</dbReference>
<protein>
    <recommendedName>
        <fullName evidence="3">glutamate--tRNA ligase</fullName>
        <ecNumber evidence="3">6.1.1.17</ecNumber>
    </recommendedName>
    <alternativeName>
        <fullName evidence="9">Glutamyl-tRNA synthetase</fullName>
    </alternativeName>
</protein>
<dbReference type="PANTHER" id="PTHR43311">
    <property type="entry name" value="GLUTAMATE--TRNA LIGASE"/>
    <property type="match status" value="1"/>
</dbReference>
<gene>
    <name evidence="13" type="ORF">TTHERM_00471840</name>
</gene>
<dbReference type="HOGENOM" id="CLU_015768_6_3_1"/>